<dbReference type="RefSeq" id="WP_213351464.1">
    <property type="nucleotide sequence ID" value="NZ_JAHBGB010000006.1"/>
</dbReference>
<evidence type="ECO:0000313" key="3">
    <source>
        <dbReference type="EMBL" id="MFD2142147.1"/>
    </source>
</evidence>
<comment type="caution">
    <text evidence="3">The sequence shown here is derived from an EMBL/GenBank/DDBJ whole genome shotgun (WGS) entry which is preliminary data.</text>
</comment>
<dbReference type="CDD" id="cd13604">
    <property type="entry name" value="PBP2_TRAP_ketoacid_lactate_like"/>
    <property type="match status" value="1"/>
</dbReference>
<sequence>MTETSGKSVGARQDADTRENTVPSRRRFIATAAVAGAAAVAAPAVHAQAPIKLKFQSTWPNKDIFHEFAGDFVKRVNSMTGGRVELDLLPAGAVVPAFQMLDAVSAGILDGGHGVAAYWYGKNKAFSLFGTAPAFGWDADELLGWIRYGGGQELYDDLVQNTLKLNVVGMLTGPMPTQPLGWFKAEITSIDQMKGMKYRTVGLGADLFKELGAAVTIVPGGEIVPAIDRGLLEGAEFNNPSSDLVLGFPDVAKVYMIQSYHQALECFEVLFNKTKYDGLPKDVQEIIKAAADATSSTMMWKAQDRYSKDLAAIRARGVKVLPTPKPVLEAQLKAWDVVIANLSADPVFKKVVDSQKAWAKRIVGFRLEYEPDSKMAYDHFFPTA</sequence>
<dbReference type="InterPro" id="IPR018389">
    <property type="entry name" value="DctP_fam"/>
</dbReference>
<evidence type="ECO:0000256" key="2">
    <source>
        <dbReference type="SAM" id="MobiDB-lite"/>
    </source>
</evidence>
<evidence type="ECO:0000313" key="4">
    <source>
        <dbReference type="Proteomes" id="UP001597299"/>
    </source>
</evidence>
<keyword evidence="4" id="KW-1185">Reference proteome</keyword>
<dbReference type="PANTHER" id="PTHR33376">
    <property type="match status" value="1"/>
</dbReference>
<dbReference type="PIRSF" id="PIRSF039026">
    <property type="entry name" value="SiaP"/>
    <property type="match status" value="1"/>
</dbReference>
<dbReference type="InterPro" id="IPR019546">
    <property type="entry name" value="TAT_signal_bac_arc"/>
</dbReference>
<name>A0ABW4Z0H6_9HYPH</name>
<feature type="region of interest" description="Disordered" evidence="2">
    <location>
        <begin position="1"/>
        <end position="22"/>
    </location>
</feature>
<organism evidence="3 4">
    <name type="scientific">Ancylobacter oerskovii</name>
    <dbReference type="NCBI Taxonomy" id="459519"/>
    <lineage>
        <taxon>Bacteria</taxon>
        <taxon>Pseudomonadati</taxon>
        <taxon>Pseudomonadota</taxon>
        <taxon>Alphaproteobacteria</taxon>
        <taxon>Hyphomicrobiales</taxon>
        <taxon>Xanthobacteraceae</taxon>
        <taxon>Ancylobacter</taxon>
    </lineage>
</organism>
<accession>A0ABW4Z0H6</accession>
<dbReference type="InterPro" id="IPR038404">
    <property type="entry name" value="TRAP_DctP_sf"/>
</dbReference>
<keyword evidence="1" id="KW-0732">Signal</keyword>
<dbReference type="InterPro" id="IPR006311">
    <property type="entry name" value="TAT_signal"/>
</dbReference>
<dbReference type="PROSITE" id="PS51318">
    <property type="entry name" value="TAT"/>
    <property type="match status" value="1"/>
</dbReference>
<dbReference type="NCBIfam" id="TIGR01409">
    <property type="entry name" value="TAT_signal_seq"/>
    <property type="match status" value="1"/>
</dbReference>
<protein>
    <submittedName>
        <fullName evidence="3">TRAP transporter substrate-binding protein</fullName>
    </submittedName>
</protein>
<dbReference type="Gene3D" id="3.40.190.10">
    <property type="entry name" value="Periplasmic binding protein-like II"/>
    <property type="match status" value="1"/>
</dbReference>
<gene>
    <name evidence="3" type="ORF">ACFSNC_17195</name>
</gene>
<dbReference type="Gene3D" id="3.40.190.170">
    <property type="entry name" value="Bacterial extracellular solute-binding protein, family 7"/>
    <property type="match status" value="1"/>
</dbReference>
<dbReference type="EMBL" id="JBHUHD010000001">
    <property type="protein sequence ID" value="MFD2142147.1"/>
    <property type="molecule type" value="Genomic_DNA"/>
</dbReference>
<dbReference type="Proteomes" id="UP001597299">
    <property type="component" value="Unassembled WGS sequence"/>
</dbReference>
<proteinExistence type="predicted"/>
<dbReference type="Pfam" id="PF03480">
    <property type="entry name" value="DctP"/>
    <property type="match status" value="1"/>
</dbReference>
<reference evidence="4" key="1">
    <citation type="journal article" date="2019" name="Int. J. Syst. Evol. Microbiol.">
        <title>The Global Catalogue of Microorganisms (GCM) 10K type strain sequencing project: providing services to taxonomists for standard genome sequencing and annotation.</title>
        <authorList>
            <consortium name="The Broad Institute Genomics Platform"/>
            <consortium name="The Broad Institute Genome Sequencing Center for Infectious Disease"/>
            <person name="Wu L."/>
            <person name="Ma J."/>
        </authorList>
    </citation>
    <scope>NUCLEOTIDE SEQUENCE [LARGE SCALE GENOMIC DNA]</scope>
    <source>
        <strain evidence="4">CCM 7435</strain>
    </source>
</reference>
<dbReference type="PANTHER" id="PTHR33376:SF5">
    <property type="entry name" value="EXTRACYTOPLASMIC SOLUTE RECEPTOR PROTEIN"/>
    <property type="match status" value="1"/>
</dbReference>
<evidence type="ECO:0000256" key="1">
    <source>
        <dbReference type="ARBA" id="ARBA00022729"/>
    </source>
</evidence>
<dbReference type="InterPro" id="IPR026289">
    <property type="entry name" value="SBP_TakP-like"/>
</dbReference>